<dbReference type="AlphaFoldDB" id="A0AA40C0Q1"/>
<reference evidence="2" key="1">
    <citation type="submission" date="2023-06" db="EMBL/GenBank/DDBJ databases">
        <title>Genome-scale phylogeny and comparative genomics of the fungal order Sordariales.</title>
        <authorList>
            <consortium name="Lawrence Berkeley National Laboratory"/>
            <person name="Hensen N."/>
            <person name="Bonometti L."/>
            <person name="Westerberg I."/>
            <person name="Brannstrom I.O."/>
            <person name="Guillou S."/>
            <person name="Cros-Aarteil S."/>
            <person name="Calhoun S."/>
            <person name="Haridas S."/>
            <person name="Kuo A."/>
            <person name="Mondo S."/>
            <person name="Pangilinan J."/>
            <person name="Riley R."/>
            <person name="Labutti K."/>
            <person name="Andreopoulos B."/>
            <person name="Lipzen A."/>
            <person name="Chen C."/>
            <person name="Yanf M."/>
            <person name="Daum C."/>
            <person name="Ng V."/>
            <person name="Clum A."/>
            <person name="Steindorff A."/>
            <person name="Ohm R."/>
            <person name="Martin F."/>
            <person name="Silar P."/>
            <person name="Natvig D."/>
            <person name="Lalanne C."/>
            <person name="Gautier V."/>
            <person name="Ament-Velasquez S.L."/>
            <person name="Kruys A."/>
            <person name="Hutchinson M.I."/>
            <person name="Powell A.J."/>
            <person name="Barry K."/>
            <person name="Miller A.N."/>
            <person name="Grigoriev I.V."/>
            <person name="Debuchy R."/>
            <person name="Gladieux P."/>
            <person name="Thoren M.H."/>
            <person name="Johannesson H."/>
        </authorList>
    </citation>
    <scope>NUCLEOTIDE SEQUENCE</scope>
    <source>
        <strain evidence="2">CBS 606.72</strain>
    </source>
</reference>
<feature type="domain" description="Heterokaryon incompatibility" evidence="1">
    <location>
        <begin position="67"/>
        <end position="164"/>
    </location>
</feature>
<proteinExistence type="predicted"/>
<evidence type="ECO:0000313" key="2">
    <source>
        <dbReference type="EMBL" id="KAK0620767.1"/>
    </source>
</evidence>
<comment type="caution">
    <text evidence="2">The sequence shown here is derived from an EMBL/GenBank/DDBJ whole genome shotgun (WGS) entry which is preliminary data.</text>
</comment>
<name>A0AA40C0Q1_9PEZI</name>
<evidence type="ECO:0000259" key="1">
    <source>
        <dbReference type="Pfam" id="PF06985"/>
    </source>
</evidence>
<dbReference type="InterPro" id="IPR010730">
    <property type="entry name" value="HET"/>
</dbReference>
<evidence type="ECO:0000313" key="3">
    <source>
        <dbReference type="Proteomes" id="UP001175000"/>
    </source>
</evidence>
<organism evidence="2 3">
    <name type="scientific">Immersiella caudata</name>
    <dbReference type="NCBI Taxonomy" id="314043"/>
    <lineage>
        <taxon>Eukaryota</taxon>
        <taxon>Fungi</taxon>
        <taxon>Dikarya</taxon>
        <taxon>Ascomycota</taxon>
        <taxon>Pezizomycotina</taxon>
        <taxon>Sordariomycetes</taxon>
        <taxon>Sordariomycetidae</taxon>
        <taxon>Sordariales</taxon>
        <taxon>Lasiosphaeriaceae</taxon>
        <taxon>Immersiella</taxon>
    </lineage>
</organism>
<sequence length="450" mass="50065">QPLSNVGAKALFAAICARINDCRERPDHHRCRENHISQLPSRVIDVNPDTPGVTAQLVKTEGGHAEYLCLSYCWGGPQRVTATKASLTALEQSIPVGELGGALQDAIHATRQMGFRYLWVDALCIVQDDAENIQSEISQMGRIYTNAFAVIVAANSSASTDCFLYQDWSPEWKQIGQEPLDTRAWALQESMLARRKVVFSTYDVFTECRTEQGLTPLRRSFVKGYFYRNPSPNLLLDFGLSGKIGRVWSQILLCYTEREMTNPEDRLHAFRGITDAIQSKFDGNFHFGVALAWPVTLGWRARTPAPARSPRAPTWSWGCLNCSVKLVCPDAIDQAHSRLPDGTEQKLLLKGSVIYGAEWQGEHPPASPAHDSQGKGDCVYGSISLDVENTLPGPHQRVYLRLLEKRGSSHCEVALVLEEAEAAGVYRRVGIYYGRVFNGGWNQVQEVVLI</sequence>
<feature type="non-terminal residue" evidence="2">
    <location>
        <position position="1"/>
    </location>
</feature>
<dbReference type="Pfam" id="PF06985">
    <property type="entry name" value="HET"/>
    <property type="match status" value="1"/>
</dbReference>
<dbReference type="PANTHER" id="PTHR33112">
    <property type="entry name" value="DOMAIN PROTEIN, PUTATIVE-RELATED"/>
    <property type="match status" value="1"/>
</dbReference>
<dbReference type="EMBL" id="JAULSU010000004">
    <property type="protein sequence ID" value="KAK0620767.1"/>
    <property type="molecule type" value="Genomic_DNA"/>
</dbReference>
<dbReference type="Proteomes" id="UP001175000">
    <property type="component" value="Unassembled WGS sequence"/>
</dbReference>
<accession>A0AA40C0Q1</accession>
<gene>
    <name evidence="2" type="ORF">B0T14DRAFT_587363</name>
</gene>
<keyword evidence="3" id="KW-1185">Reference proteome</keyword>
<protein>
    <submittedName>
        <fullName evidence="2">Heterokaryon incompatibility protein-domain-containing protein</fullName>
    </submittedName>
</protein>
<dbReference type="PANTHER" id="PTHR33112:SF16">
    <property type="entry name" value="HETEROKARYON INCOMPATIBILITY DOMAIN-CONTAINING PROTEIN"/>
    <property type="match status" value="1"/>
</dbReference>